<organism evidence="8 9">
    <name type="scientific">Bradyrhizobium elkanii</name>
    <dbReference type="NCBI Taxonomy" id="29448"/>
    <lineage>
        <taxon>Bacteria</taxon>
        <taxon>Pseudomonadati</taxon>
        <taxon>Pseudomonadota</taxon>
        <taxon>Alphaproteobacteria</taxon>
        <taxon>Hyphomicrobiales</taxon>
        <taxon>Nitrobacteraceae</taxon>
        <taxon>Bradyrhizobium</taxon>
    </lineage>
</organism>
<feature type="transmembrane region" description="Helical" evidence="6">
    <location>
        <begin position="180"/>
        <end position="200"/>
    </location>
</feature>
<evidence type="ECO:0000256" key="6">
    <source>
        <dbReference type="SAM" id="Phobius"/>
    </source>
</evidence>
<keyword evidence="9" id="KW-1185">Reference proteome</keyword>
<evidence type="ECO:0000313" key="9">
    <source>
        <dbReference type="Proteomes" id="UP001565471"/>
    </source>
</evidence>
<feature type="transmembrane region" description="Helical" evidence="6">
    <location>
        <begin position="350"/>
        <end position="374"/>
    </location>
</feature>
<evidence type="ECO:0000256" key="2">
    <source>
        <dbReference type="ARBA" id="ARBA00022475"/>
    </source>
</evidence>
<dbReference type="Pfam" id="PF07690">
    <property type="entry name" value="MFS_1"/>
    <property type="match status" value="1"/>
</dbReference>
<evidence type="ECO:0000259" key="7">
    <source>
        <dbReference type="PROSITE" id="PS50850"/>
    </source>
</evidence>
<feature type="transmembrane region" description="Helical" evidence="6">
    <location>
        <begin position="94"/>
        <end position="115"/>
    </location>
</feature>
<proteinExistence type="predicted"/>
<keyword evidence="3 6" id="KW-0812">Transmembrane</keyword>
<evidence type="ECO:0000256" key="1">
    <source>
        <dbReference type="ARBA" id="ARBA00004651"/>
    </source>
</evidence>
<keyword evidence="5 6" id="KW-0472">Membrane</keyword>
<feature type="transmembrane region" description="Helical" evidence="6">
    <location>
        <begin position="252"/>
        <end position="271"/>
    </location>
</feature>
<evidence type="ECO:0000313" key="8">
    <source>
        <dbReference type="EMBL" id="MEY9318709.1"/>
    </source>
</evidence>
<comment type="caution">
    <text evidence="8">The sequence shown here is derived from an EMBL/GenBank/DDBJ whole genome shotgun (WGS) entry which is preliminary data.</text>
</comment>
<dbReference type="SUPFAM" id="SSF103473">
    <property type="entry name" value="MFS general substrate transporter"/>
    <property type="match status" value="1"/>
</dbReference>
<dbReference type="PANTHER" id="PTHR43124:SF3">
    <property type="entry name" value="CHLORAMPHENICOL EFFLUX PUMP RV0191"/>
    <property type="match status" value="1"/>
</dbReference>
<dbReference type="Gene3D" id="1.20.1250.20">
    <property type="entry name" value="MFS general substrate transporter like domains"/>
    <property type="match status" value="1"/>
</dbReference>
<dbReference type="InterPro" id="IPR036259">
    <property type="entry name" value="MFS_trans_sf"/>
</dbReference>
<feature type="transmembrane region" description="Helical" evidence="6">
    <location>
        <begin position="212"/>
        <end position="231"/>
    </location>
</feature>
<keyword evidence="2" id="KW-1003">Cell membrane</keyword>
<feature type="domain" description="Major facilitator superfamily (MFS) profile" evidence="7">
    <location>
        <begin position="57"/>
        <end position="451"/>
    </location>
</feature>
<accession>A0ABV4F6G3</accession>
<sequence>MNHVERPFRRSFFFYASLRLQRFSRTDKSWTRYRLERAESKGASMQISTAWRRIARVFLPFAAGYYLSYLFRTINALIASHLSSDTGLGNADLGLLTSVYFLVFAAAQIPVGILLDRFGPRRVQSALLLVAAAGAALFAVSTGFLLLLIARAMIGLGVAAALTAGLKSIVLWFPRERVALLNGYMVMLGSLGAVTATAPVEHLLVWMGWRQLFEILAAATAATAILIYVVVPERGTIPSTARATLSSVFRDWRFWRIAPLSATCVGSSWSLQGLWASPWLTDVEGLDRSSLVRLLFIMAIVLSGGAWLFGMAVHQIKRRGIGAEAILAMVAMLFIAAELALVLRAPLPSILPWSIVAIVGTATVVSFAVIADYFPPELAGRANGALNVLHFGWAFLAQYATGLILEQLSANDGHRTVQAYRVAFGVNVALQIGALVWFALPWGRYLASWMRSIPFFVPANVFNVVESVSSYENSVVLIPADDDAEW</sequence>
<feature type="transmembrane region" description="Helical" evidence="6">
    <location>
        <begin position="417"/>
        <end position="440"/>
    </location>
</feature>
<evidence type="ECO:0000256" key="4">
    <source>
        <dbReference type="ARBA" id="ARBA00022989"/>
    </source>
</evidence>
<feature type="transmembrane region" description="Helical" evidence="6">
    <location>
        <begin position="154"/>
        <end position="173"/>
    </location>
</feature>
<feature type="transmembrane region" description="Helical" evidence="6">
    <location>
        <begin position="127"/>
        <end position="148"/>
    </location>
</feature>
<feature type="transmembrane region" description="Helical" evidence="6">
    <location>
        <begin position="386"/>
        <end position="405"/>
    </location>
</feature>
<keyword evidence="4 6" id="KW-1133">Transmembrane helix</keyword>
<feature type="transmembrane region" description="Helical" evidence="6">
    <location>
        <begin position="325"/>
        <end position="344"/>
    </location>
</feature>
<name>A0ABV4F6G3_BRAEL</name>
<evidence type="ECO:0000256" key="5">
    <source>
        <dbReference type="ARBA" id="ARBA00023136"/>
    </source>
</evidence>
<dbReference type="InterPro" id="IPR020846">
    <property type="entry name" value="MFS_dom"/>
</dbReference>
<feature type="transmembrane region" description="Helical" evidence="6">
    <location>
        <begin position="291"/>
        <end position="313"/>
    </location>
</feature>
<dbReference type="InterPro" id="IPR011701">
    <property type="entry name" value="MFS"/>
</dbReference>
<feature type="transmembrane region" description="Helical" evidence="6">
    <location>
        <begin position="54"/>
        <end position="74"/>
    </location>
</feature>
<reference evidence="8 9" key="1">
    <citation type="submission" date="2024-07" db="EMBL/GenBank/DDBJ databases">
        <title>Genomic Encyclopedia of Type Strains, Phase V (KMG-V): Genome sequencing to study the core and pangenomes of soil and plant-associated prokaryotes.</title>
        <authorList>
            <person name="Whitman W."/>
        </authorList>
    </citation>
    <scope>NUCLEOTIDE SEQUENCE [LARGE SCALE GENOMIC DNA]</scope>
    <source>
        <strain evidence="8 9">USDA 415</strain>
    </source>
</reference>
<dbReference type="EMBL" id="JBGBZA010000002">
    <property type="protein sequence ID" value="MEY9318709.1"/>
    <property type="molecule type" value="Genomic_DNA"/>
</dbReference>
<gene>
    <name evidence="8" type="ORF">ABIF29_005508</name>
</gene>
<dbReference type="Proteomes" id="UP001565471">
    <property type="component" value="Unassembled WGS sequence"/>
</dbReference>
<evidence type="ECO:0000256" key="3">
    <source>
        <dbReference type="ARBA" id="ARBA00022692"/>
    </source>
</evidence>
<protein>
    <submittedName>
        <fullName evidence="8">MFS family permease</fullName>
    </submittedName>
</protein>
<dbReference type="InterPro" id="IPR050189">
    <property type="entry name" value="MFS_Efflux_Transporters"/>
</dbReference>
<comment type="subcellular location">
    <subcellularLocation>
        <location evidence="1">Cell membrane</location>
        <topology evidence="1">Multi-pass membrane protein</topology>
    </subcellularLocation>
</comment>
<dbReference type="PROSITE" id="PS50850">
    <property type="entry name" value="MFS"/>
    <property type="match status" value="1"/>
</dbReference>
<dbReference type="PANTHER" id="PTHR43124">
    <property type="entry name" value="PURINE EFFLUX PUMP PBUE"/>
    <property type="match status" value="1"/>
</dbReference>